<dbReference type="OrthoDB" id="10599400at2759"/>
<comment type="caution">
    <text evidence="2">The sequence shown here is derived from an EMBL/GenBank/DDBJ whole genome shotgun (WGS) entry which is preliminary data.</text>
</comment>
<dbReference type="AlphaFoldDB" id="A0A401SXC4"/>
<gene>
    <name evidence="2" type="ORF">chiPu_0013524</name>
</gene>
<accession>A0A401SXC4</accession>
<evidence type="ECO:0000313" key="2">
    <source>
        <dbReference type="EMBL" id="GCC35044.1"/>
    </source>
</evidence>
<feature type="region of interest" description="Disordered" evidence="1">
    <location>
        <begin position="120"/>
        <end position="166"/>
    </location>
</feature>
<proteinExistence type="predicted"/>
<organism evidence="2 3">
    <name type="scientific">Chiloscyllium punctatum</name>
    <name type="common">Brownbanded bambooshark</name>
    <name type="synonym">Hemiscyllium punctatum</name>
    <dbReference type="NCBI Taxonomy" id="137246"/>
    <lineage>
        <taxon>Eukaryota</taxon>
        <taxon>Metazoa</taxon>
        <taxon>Chordata</taxon>
        <taxon>Craniata</taxon>
        <taxon>Vertebrata</taxon>
        <taxon>Chondrichthyes</taxon>
        <taxon>Elasmobranchii</taxon>
        <taxon>Galeomorphii</taxon>
        <taxon>Galeoidea</taxon>
        <taxon>Orectolobiformes</taxon>
        <taxon>Hemiscylliidae</taxon>
        <taxon>Chiloscyllium</taxon>
    </lineage>
</organism>
<keyword evidence="3" id="KW-1185">Reference proteome</keyword>
<evidence type="ECO:0000256" key="1">
    <source>
        <dbReference type="SAM" id="MobiDB-lite"/>
    </source>
</evidence>
<name>A0A401SXC4_CHIPU</name>
<sequence length="272" mass="31592">GAIGLGPVNGSCCWAPRLRKGFQPFPWTQHRPGNLHGEKKTFFSRMDAPMSSDHEVHSGPEEHVEVEVSVFQIEREEPEDAIIRIRLGNRLRQRRRRQRLRAARAGAERAERLQVACPVQTVGSETEQPENHAEVSQLSQEEQQENLPNGRTAESSANEDSDEQLARNREAAKLNEFERILRRRETIRLSQQRRRERLRNMSRSLEESPDPLARCRVSESLYEHQYENLKTLKGLHYFVYCSGRSRCMDKICITIRIFPQCAQRQANFDFGQ</sequence>
<evidence type="ECO:0000313" key="3">
    <source>
        <dbReference type="Proteomes" id="UP000287033"/>
    </source>
</evidence>
<dbReference type="EMBL" id="BEZZ01000659">
    <property type="protein sequence ID" value="GCC35044.1"/>
    <property type="molecule type" value="Genomic_DNA"/>
</dbReference>
<feature type="compositionally biased region" description="Polar residues" evidence="1">
    <location>
        <begin position="146"/>
        <end position="156"/>
    </location>
</feature>
<feature type="non-terminal residue" evidence="2">
    <location>
        <position position="1"/>
    </location>
</feature>
<reference evidence="2 3" key="1">
    <citation type="journal article" date="2018" name="Nat. Ecol. Evol.">
        <title>Shark genomes provide insights into elasmobranch evolution and the origin of vertebrates.</title>
        <authorList>
            <person name="Hara Y"/>
            <person name="Yamaguchi K"/>
            <person name="Onimaru K"/>
            <person name="Kadota M"/>
            <person name="Koyanagi M"/>
            <person name="Keeley SD"/>
            <person name="Tatsumi K"/>
            <person name="Tanaka K"/>
            <person name="Motone F"/>
            <person name="Kageyama Y"/>
            <person name="Nozu R"/>
            <person name="Adachi N"/>
            <person name="Nishimura O"/>
            <person name="Nakagawa R"/>
            <person name="Tanegashima C"/>
            <person name="Kiyatake I"/>
            <person name="Matsumoto R"/>
            <person name="Murakumo K"/>
            <person name="Nishida K"/>
            <person name="Terakita A"/>
            <person name="Kuratani S"/>
            <person name="Sato K"/>
            <person name="Hyodo S Kuraku.S."/>
        </authorList>
    </citation>
    <scope>NUCLEOTIDE SEQUENCE [LARGE SCALE GENOMIC DNA]</scope>
</reference>
<protein>
    <submittedName>
        <fullName evidence="2">Uncharacterized protein</fullName>
    </submittedName>
</protein>
<dbReference type="Proteomes" id="UP000287033">
    <property type="component" value="Unassembled WGS sequence"/>
</dbReference>
<dbReference type="OMA" id="PMSSDHE"/>